<evidence type="ECO:0000313" key="2">
    <source>
        <dbReference type="Proteomes" id="UP000652761"/>
    </source>
</evidence>
<organism evidence="1 2">
    <name type="scientific">Colocasia esculenta</name>
    <name type="common">Wild taro</name>
    <name type="synonym">Arum esculentum</name>
    <dbReference type="NCBI Taxonomy" id="4460"/>
    <lineage>
        <taxon>Eukaryota</taxon>
        <taxon>Viridiplantae</taxon>
        <taxon>Streptophyta</taxon>
        <taxon>Embryophyta</taxon>
        <taxon>Tracheophyta</taxon>
        <taxon>Spermatophyta</taxon>
        <taxon>Magnoliopsida</taxon>
        <taxon>Liliopsida</taxon>
        <taxon>Araceae</taxon>
        <taxon>Aroideae</taxon>
        <taxon>Colocasieae</taxon>
        <taxon>Colocasia</taxon>
    </lineage>
</organism>
<evidence type="ECO:0000313" key="1">
    <source>
        <dbReference type="EMBL" id="MQL88192.1"/>
    </source>
</evidence>
<accession>A0A843UPG8</accession>
<reference evidence="1" key="1">
    <citation type="submission" date="2017-07" db="EMBL/GenBank/DDBJ databases">
        <title>Taro Niue Genome Assembly and Annotation.</title>
        <authorList>
            <person name="Atibalentja N."/>
            <person name="Keating K."/>
            <person name="Fields C.J."/>
        </authorList>
    </citation>
    <scope>NUCLEOTIDE SEQUENCE</scope>
    <source>
        <strain evidence="1">Niue_2</strain>
        <tissue evidence="1">Leaf</tissue>
    </source>
</reference>
<keyword evidence="2" id="KW-1185">Reference proteome</keyword>
<name>A0A843UPG8_COLES</name>
<dbReference type="Proteomes" id="UP000652761">
    <property type="component" value="Unassembled WGS sequence"/>
</dbReference>
<dbReference type="InterPro" id="IPR010530">
    <property type="entry name" value="B12D"/>
</dbReference>
<dbReference type="OrthoDB" id="202195at2759"/>
<gene>
    <name evidence="1" type="ORF">Taro_020750</name>
</gene>
<comment type="caution">
    <text evidence="1">The sequence shown here is derived from an EMBL/GenBank/DDBJ whole genome shotgun (WGS) entry which is preliminary data.</text>
</comment>
<proteinExistence type="predicted"/>
<sequence>MPVYLLFAAVGVAIGICGFQLIRNLCINPEVRSEREEFQLALFKNRKKENLFANWAILMHMLTTGPSLQQNML</sequence>
<dbReference type="EMBL" id="NMUH01001038">
    <property type="protein sequence ID" value="MQL88192.1"/>
    <property type="molecule type" value="Genomic_DNA"/>
</dbReference>
<protein>
    <submittedName>
        <fullName evidence="1">Uncharacterized protein</fullName>
    </submittedName>
</protein>
<dbReference type="PANTHER" id="PTHR33417">
    <property type="entry name" value="G-BOX BINDING PROTEIN"/>
    <property type="match status" value="1"/>
</dbReference>
<dbReference type="AlphaFoldDB" id="A0A843UPG8"/>
<dbReference type="Pfam" id="PF06522">
    <property type="entry name" value="B12D"/>
    <property type="match status" value="1"/>
</dbReference>